<evidence type="ECO:0000256" key="2">
    <source>
        <dbReference type="ARBA" id="ARBA00022963"/>
    </source>
</evidence>
<name>A0A947GC76_9HYPH</name>
<dbReference type="PANTHER" id="PTHR14226:SF76">
    <property type="entry name" value="NTE FAMILY PROTEIN RSSA"/>
    <property type="match status" value="1"/>
</dbReference>
<proteinExistence type="predicted"/>
<feature type="short sequence motif" description="GXGXXG" evidence="4">
    <location>
        <begin position="12"/>
        <end position="17"/>
    </location>
</feature>
<dbReference type="InterPro" id="IPR016035">
    <property type="entry name" value="Acyl_Trfase/lysoPLipase"/>
</dbReference>
<feature type="active site" description="Proton acceptor" evidence="4">
    <location>
        <position position="170"/>
    </location>
</feature>
<evidence type="ECO:0000256" key="5">
    <source>
        <dbReference type="SAM" id="MobiDB-lite"/>
    </source>
</evidence>
<dbReference type="PANTHER" id="PTHR14226">
    <property type="entry name" value="NEUROPATHY TARGET ESTERASE/SWISS CHEESE D.MELANOGASTER"/>
    <property type="match status" value="1"/>
</dbReference>
<keyword evidence="8" id="KW-1185">Reference proteome</keyword>
<evidence type="ECO:0000256" key="3">
    <source>
        <dbReference type="ARBA" id="ARBA00023098"/>
    </source>
</evidence>
<accession>A0A947GC76</accession>
<dbReference type="Proteomes" id="UP000766595">
    <property type="component" value="Unassembled WGS sequence"/>
</dbReference>
<evidence type="ECO:0000256" key="1">
    <source>
        <dbReference type="ARBA" id="ARBA00022801"/>
    </source>
</evidence>
<sequence length="308" mass="32396">MSDPRIGLVLGGGGARGFAHIPVIEALDELGLVPAAIAGTSIGAIMGASRGSGLTGREIRERTLEVFGNRAAALGKLWDLRPRRFADILAPGGLALGQLDAERILSVFVGDAIAPTFADLVIPTAIVATDFYASGEIALRSGDLRKAVAASIALPVVFRPVLHDGRVLIDGGVHNPVPVDHVPDGLDFVIAVDVIGQPEPVDGKALPGALETIFGASQILMQAVAKGKFEKRPPDLLIRPAVSGFRVLDFLRAREILEATDATKDEVKRRLERLIAAHPAEPVALPPPKPKAAGRLRRTRAVTTGHEA</sequence>
<protein>
    <submittedName>
        <fullName evidence="7">Patatin-like phospholipase family protein</fullName>
    </submittedName>
</protein>
<dbReference type="InterPro" id="IPR002641">
    <property type="entry name" value="PNPLA_dom"/>
</dbReference>
<reference evidence="7 8" key="1">
    <citation type="submission" date="2021-06" db="EMBL/GenBank/DDBJ databases">
        <authorList>
            <person name="Grouzdev D.S."/>
            <person name="Koziaeva V."/>
        </authorList>
    </citation>
    <scope>NUCLEOTIDE SEQUENCE [LARGE SCALE GENOMIC DNA]</scope>
    <source>
        <strain evidence="7 8">22</strain>
    </source>
</reference>
<feature type="region of interest" description="Disordered" evidence="5">
    <location>
        <begin position="281"/>
        <end position="308"/>
    </location>
</feature>
<dbReference type="InterPro" id="IPR050301">
    <property type="entry name" value="NTE"/>
</dbReference>
<evidence type="ECO:0000313" key="8">
    <source>
        <dbReference type="Proteomes" id="UP000766595"/>
    </source>
</evidence>
<dbReference type="RefSeq" id="WP_261968077.1">
    <property type="nucleotide sequence ID" value="NZ_JAHHZF010000003.1"/>
</dbReference>
<evidence type="ECO:0000256" key="4">
    <source>
        <dbReference type="PROSITE-ProRule" id="PRU01161"/>
    </source>
</evidence>
<keyword evidence="3 4" id="KW-0443">Lipid metabolism</keyword>
<gene>
    <name evidence="7" type="ORF">KL771_08335</name>
</gene>
<feature type="short sequence motif" description="GXSXG" evidence="4">
    <location>
        <begin position="39"/>
        <end position="43"/>
    </location>
</feature>
<dbReference type="GO" id="GO:0016042">
    <property type="term" value="P:lipid catabolic process"/>
    <property type="evidence" value="ECO:0007669"/>
    <property type="project" value="UniProtKB-UniRule"/>
</dbReference>
<organism evidence="7 8">
    <name type="scientific">Prosthecodimorpha staleyi</name>
    <dbReference type="NCBI Taxonomy" id="2840188"/>
    <lineage>
        <taxon>Bacteria</taxon>
        <taxon>Pseudomonadati</taxon>
        <taxon>Pseudomonadota</taxon>
        <taxon>Alphaproteobacteria</taxon>
        <taxon>Hyphomicrobiales</taxon>
        <taxon>Ancalomicrobiaceae</taxon>
        <taxon>Prosthecodimorpha</taxon>
    </lineage>
</organism>
<dbReference type="AlphaFoldDB" id="A0A947GC76"/>
<evidence type="ECO:0000313" key="7">
    <source>
        <dbReference type="EMBL" id="MBT9289457.1"/>
    </source>
</evidence>
<comment type="caution">
    <text evidence="7">The sequence shown here is derived from an EMBL/GenBank/DDBJ whole genome shotgun (WGS) entry which is preliminary data.</text>
</comment>
<dbReference type="GO" id="GO:0016787">
    <property type="term" value="F:hydrolase activity"/>
    <property type="evidence" value="ECO:0007669"/>
    <property type="project" value="UniProtKB-UniRule"/>
</dbReference>
<dbReference type="PROSITE" id="PS51635">
    <property type="entry name" value="PNPLA"/>
    <property type="match status" value="1"/>
</dbReference>
<feature type="domain" description="PNPLA" evidence="6">
    <location>
        <begin position="8"/>
        <end position="183"/>
    </location>
</feature>
<dbReference type="SUPFAM" id="SSF52151">
    <property type="entry name" value="FabD/lysophospholipase-like"/>
    <property type="match status" value="1"/>
</dbReference>
<dbReference type="EMBL" id="JAHHZF010000003">
    <property type="protein sequence ID" value="MBT9289457.1"/>
    <property type="molecule type" value="Genomic_DNA"/>
</dbReference>
<keyword evidence="1 4" id="KW-0378">Hydrolase</keyword>
<evidence type="ECO:0000259" key="6">
    <source>
        <dbReference type="PROSITE" id="PS51635"/>
    </source>
</evidence>
<keyword evidence="2 4" id="KW-0442">Lipid degradation</keyword>
<dbReference type="Gene3D" id="3.40.1090.10">
    <property type="entry name" value="Cytosolic phospholipase A2 catalytic domain"/>
    <property type="match status" value="2"/>
</dbReference>
<feature type="active site" description="Nucleophile" evidence="4">
    <location>
        <position position="41"/>
    </location>
</feature>
<feature type="short sequence motif" description="DGA/G" evidence="4">
    <location>
        <begin position="170"/>
        <end position="172"/>
    </location>
</feature>
<dbReference type="Pfam" id="PF01734">
    <property type="entry name" value="Patatin"/>
    <property type="match status" value="1"/>
</dbReference>